<organism evidence="4">
    <name type="scientific">Selaginella moellendorffii</name>
    <name type="common">Spikemoss</name>
    <dbReference type="NCBI Taxonomy" id="88036"/>
    <lineage>
        <taxon>Eukaryota</taxon>
        <taxon>Viridiplantae</taxon>
        <taxon>Streptophyta</taxon>
        <taxon>Embryophyta</taxon>
        <taxon>Tracheophyta</taxon>
        <taxon>Lycopodiopsida</taxon>
        <taxon>Selaginellales</taxon>
        <taxon>Selaginellaceae</taxon>
        <taxon>Selaginella</taxon>
    </lineage>
</organism>
<dbReference type="Pfam" id="PF01535">
    <property type="entry name" value="PPR"/>
    <property type="match status" value="5"/>
</dbReference>
<dbReference type="AlphaFoldDB" id="D8QRD6"/>
<evidence type="ECO:0000256" key="1">
    <source>
        <dbReference type="ARBA" id="ARBA00022737"/>
    </source>
</evidence>
<evidence type="ECO:0000256" key="2">
    <source>
        <dbReference type="PROSITE-ProRule" id="PRU00708"/>
    </source>
</evidence>
<proteinExistence type="predicted"/>
<gene>
    <name evidence="3" type="ORF">SELMODRAFT_76944</name>
</gene>
<keyword evidence="4" id="KW-1185">Reference proteome</keyword>
<feature type="repeat" description="PPR" evidence="2">
    <location>
        <begin position="77"/>
        <end position="111"/>
    </location>
</feature>
<dbReference type="InterPro" id="IPR002885">
    <property type="entry name" value="PPR_rpt"/>
</dbReference>
<dbReference type="InterPro" id="IPR011990">
    <property type="entry name" value="TPR-like_helical_dom_sf"/>
</dbReference>
<name>D8QRD6_SELML</name>
<evidence type="ECO:0000313" key="4">
    <source>
        <dbReference type="Proteomes" id="UP000001514"/>
    </source>
</evidence>
<reference evidence="3" key="1">
    <citation type="journal article" date="2011" name="Science">
        <title>The Selaginella genome identifies genetic changes associated with the evolution of vascular plants.</title>
        <authorList>
            <person name="Banks J.A."/>
            <person name="Nishiyama T."/>
            <person name="Hasebe M."/>
            <person name="Bowman J.L."/>
            <person name="Gribskov M."/>
            <person name="dePamphilis C."/>
            <person name="Albert V.A."/>
            <person name="Aono N."/>
            <person name="Aoyama T."/>
            <person name="Ambrose B.A."/>
            <person name="Ashton N.W."/>
            <person name="Axtell M.J."/>
            <person name="Barker E."/>
            <person name="Barker M.S."/>
            <person name="Bennetzen J.L."/>
            <person name="Bonawitz N.D."/>
            <person name="Chapple C."/>
            <person name="Cheng C."/>
            <person name="Correa L.G."/>
            <person name="Dacre M."/>
            <person name="DeBarry J."/>
            <person name="Dreyer I."/>
            <person name="Elias M."/>
            <person name="Engstrom E.M."/>
            <person name="Estelle M."/>
            <person name="Feng L."/>
            <person name="Finet C."/>
            <person name="Floyd S.K."/>
            <person name="Frommer W.B."/>
            <person name="Fujita T."/>
            <person name="Gramzow L."/>
            <person name="Gutensohn M."/>
            <person name="Harholt J."/>
            <person name="Hattori M."/>
            <person name="Heyl A."/>
            <person name="Hirai T."/>
            <person name="Hiwatashi Y."/>
            <person name="Ishikawa M."/>
            <person name="Iwata M."/>
            <person name="Karol K.G."/>
            <person name="Koehler B."/>
            <person name="Kolukisaoglu U."/>
            <person name="Kubo M."/>
            <person name="Kurata T."/>
            <person name="Lalonde S."/>
            <person name="Li K."/>
            <person name="Li Y."/>
            <person name="Litt A."/>
            <person name="Lyons E."/>
            <person name="Manning G."/>
            <person name="Maruyama T."/>
            <person name="Michael T.P."/>
            <person name="Mikami K."/>
            <person name="Miyazaki S."/>
            <person name="Morinaga S."/>
            <person name="Murata T."/>
            <person name="Mueller-Roeber B."/>
            <person name="Nelson D.R."/>
            <person name="Obara M."/>
            <person name="Oguri Y."/>
            <person name="Olmstead R.G."/>
            <person name="Onodera N."/>
            <person name="Petersen B.L."/>
            <person name="Pils B."/>
            <person name="Prigge M."/>
            <person name="Rensing S.A."/>
            <person name="Riano-Pachon D.M."/>
            <person name="Roberts A.W."/>
            <person name="Sato Y."/>
            <person name="Scheller H.V."/>
            <person name="Schulz B."/>
            <person name="Schulz C."/>
            <person name="Shakirov E.V."/>
            <person name="Shibagaki N."/>
            <person name="Shinohara N."/>
            <person name="Shippen D.E."/>
            <person name="Soerensen I."/>
            <person name="Sotooka R."/>
            <person name="Sugimoto N."/>
            <person name="Sugita M."/>
            <person name="Sumikawa N."/>
            <person name="Tanurdzic M."/>
            <person name="Theissen G."/>
            <person name="Ulvskov P."/>
            <person name="Wakazuki S."/>
            <person name="Weng J.K."/>
            <person name="Willats W.W."/>
            <person name="Wipf D."/>
            <person name="Wolf P.G."/>
            <person name="Yang L."/>
            <person name="Zimmer A.D."/>
            <person name="Zhu Q."/>
            <person name="Mitros T."/>
            <person name="Hellsten U."/>
            <person name="Loque D."/>
            <person name="Otillar R."/>
            <person name="Salamov A."/>
            <person name="Schmutz J."/>
            <person name="Shapiro H."/>
            <person name="Lindquist E."/>
            <person name="Lucas S."/>
            <person name="Rokhsar D."/>
            <person name="Grigoriev I.V."/>
        </authorList>
    </citation>
    <scope>NUCLEOTIDE SEQUENCE [LARGE SCALE GENOMIC DNA]</scope>
</reference>
<dbReference type="PANTHER" id="PTHR47926">
    <property type="entry name" value="PENTATRICOPEPTIDE REPEAT-CONTAINING PROTEIN"/>
    <property type="match status" value="1"/>
</dbReference>
<dbReference type="PROSITE" id="PS51375">
    <property type="entry name" value="PPR"/>
    <property type="match status" value="2"/>
</dbReference>
<dbReference type="Gramene" id="EFJ36763">
    <property type="protein sequence ID" value="EFJ36763"/>
    <property type="gene ID" value="SELMODRAFT_76944"/>
</dbReference>
<dbReference type="InterPro" id="IPR046960">
    <property type="entry name" value="PPR_At4g14850-like_plant"/>
</dbReference>
<dbReference type="FunFam" id="1.25.40.10:FF:000158">
    <property type="entry name" value="pentatricopeptide repeat-containing protein At2g33680"/>
    <property type="match status" value="1"/>
</dbReference>
<dbReference type="GO" id="GO:0003723">
    <property type="term" value="F:RNA binding"/>
    <property type="evidence" value="ECO:0007669"/>
    <property type="project" value="InterPro"/>
</dbReference>
<evidence type="ECO:0000313" key="3">
    <source>
        <dbReference type="EMBL" id="EFJ36763.1"/>
    </source>
</evidence>
<dbReference type="NCBIfam" id="TIGR00756">
    <property type="entry name" value="PPR"/>
    <property type="match status" value="2"/>
</dbReference>
<accession>D8QRD6</accession>
<dbReference type="Gene3D" id="1.25.40.10">
    <property type="entry name" value="Tetratricopeptide repeat domain"/>
    <property type="match status" value="3"/>
</dbReference>
<evidence type="ECO:0008006" key="5">
    <source>
        <dbReference type="Google" id="ProtNLM"/>
    </source>
</evidence>
<sequence>MPEHNVVSWTAMLAAYSEIGNLGEAIRIFNEIRQRDIDMPQTDLITWTALLTAYSQDGNVEEAKLSKAVFGSMPRRTVASWTVLSAAYSQSGQVEMARKLFGCMPQRDTAAWGGILAAYASNGLPGQALDLFFEMQLEEAPNAACFEAALAACVHLGQMDAARSIFVSMRESYGVHPSKRDHCCIADLLCRAGSLDDAMDLIAAMPFAPDDLEWSCVLRSCRNGADLAIARAGAKYFDPRAASGYVLVANAMAVEWKR</sequence>
<dbReference type="HOGENOM" id="CLU_002706_0_0_1"/>
<dbReference type="EMBL" id="GL377566">
    <property type="protein sequence ID" value="EFJ36763.1"/>
    <property type="molecule type" value="Genomic_DNA"/>
</dbReference>
<dbReference type="STRING" id="88036.D8QRD6"/>
<feature type="repeat" description="PPR" evidence="2">
    <location>
        <begin position="5"/>
        <end position="39"/>
    </location>
</feature>
<dbReference type="InParanoid" id="D8QRD6"/>
<dbReference type="KEGG" id="smo:SELMODRAFT_76944"/>
<dbReference type="Proteomes" id="UP000001514">
    <property type="component" value="Unassembled WGS sequence"/>
</dbReference>
<dbReference type="eggNOG" id="KOG4197">
    <property type="taxonomic scope" value="Eukaryota"/>
</dbReference>
<dbReference type="SUPFAM" id="SSF48452">
    <property type="entry name" value="TPR-like"/>
    <property type="match status" value="1"/>
</dbReference>
<dbReference type="GO" id="GO:0048731">
    <property type="term" value="P:system development"/>
    <property type="evidence" value="ECO:0007669"/>
    <property type="project" value="UniProtKB-ARBA"/>
</dbReference>
<keyword evidence="1" id="KW-0677">Repeat</keyword>
<dbReference type="GO" id="GO:0009451">
    <property type="term" value="P:RNA modification"/>
    <property type="evidence" value="ECO:0007669"/>
    <property type="project" value="InterPro"/>
</dbReference>
<protein>
    <recommendedName>
        <fullName evidence="5">Pentacotripeptide-repeat region of PRORP domain-containing protein</fullName>
    </recommendedName>
</protein>
<dbReference type="PANTHER" id="PTHR47926:SF382">
    <property type="entry name" value="PENTACOTRIPEPTIDE-REPEAT REGION OF PRORP DOMAIN-CONTAINING PROTEIN"/>
    <property type="match status" value="1"/>
</dbReference>